<dbReference type="AlphaFoldDB" id="A0A0F9T9B7"/>
<reference evidence="1" key="1">
    <citation type="journal article" date="2015" name="Nature">
        <title>Complex archaea that bridge the gap between prokaryotes and eukaryotes.</title>
        <authorList>
            <person name="Spang A."/>
            <person name="Saw J.H."/>
            <person name="Jorgensen S.L."/>
            <person name="Zaremba-Niedzwiedzka K."/>
            <person name="Martijn J."/>
            <person name="Lind A.E."/>
            <person name="van Eijk R."/>
            <person name="Schleper C."/>
            <person name="Guy L."/>
            <person name="Ettema T.J."/>
        </authorList>
    </citation>
    <scope>NUCLEOTIDE SEQUENCE</scope>
</reference>
<proteinExistence type="predicted"/>
<dbReference type="EMBL" id="LAZR01000304">
    <property type="protein sequence ID" value="KKN75759.1"/>
    <property type="molecule type" value="Genomic_DNA"/>
</dbReference>
<gene>
    <name evidence="1" type="ORF">LCGC14_0377570</name>
</gene>
<accession>A0A0F9T9B7</accession>
<sequence length="105" mass="11474">MAKPCDYKVTLYPAHKDGGFVVTKYDIFGGTYPSKEFTAAGMEDLVDQVTHFAMEHGEGCNASVRCLASRKPPGFKKATENLYFNLLSKEQFEAAEAKKAESAAA</sequence>
<evidence type="ECO:0000313" key="1">
    <source>
        <dbReference type="EMBL" id="KKN75759.1"/>
    </source>
</evidence>
<organism evidence="1">
    <name type="scientific">marine sediment metagenome</name>
    <dbReference type="NCBI Taxonomy" id="412755"/>
    <lineage>
        <taxon>unclassified sequences</taxon>
        <taxon>metagenomes</taxon>
        <taxon>ecological metagenomes</taxon>
    </lineage>
</organism>
<protein>
    <submittedName>
        <fullName evidence="1">Uncharacterized protein</fullName>
    </submittedName>
</protein>
<comment type="caution">
    <text evidence="1">The sequence shown here is derived from an EMBL/GenBank/DDBJ whole genome shotgun (WGS) entry which is preliminary data.</text>
</comment>
<name>A0A0F9T9B7_9ZZZZ</name>